<evidence type="ECO:0000313" key="2">
    <source>
        <dbReference type="EMBL" id="CAG8632202.1"/>
    </source>
</evidence>
<proteinExistence type="predicted"/>
<evidence type="ECO:0000256" key="1">
    <source>
        <dbReference type="SAM" id="MobiDB-lite"/>
    </source>
</evidence>
<feature type="region of interest" description="Disordered" evidence="1">
    <location>
        <begin position="1"/>
        <end position="28"/>
    </location>
</feature>
<sequence length="65" mass="7507">VRADFTYSGERERGTSDRPFNSSRQHKSLNKEAFTVDKSMIKEYERLEAKASELLSLSRPLQSNN</sequence>
<dbReference type="AlphaFoldDB" id="A0A9N9DEI5"/>
<organism evidence="2 3">
    <name type="scientific">Funneliformis mosseae</name>
    <name type="common">Endomycorrhizal fungus</name>
    <name type="synonym">Glomus mosseae</name>
    <dbReference type="NCBI Taxonomy" id="27381"/>
    <lineage>
        <taxon>Eukaryota</taxon>
        <taxon>Fungi</taxon>
        <taxon>Fungi incertae sedis</taxon>
        <taxon>Mucoromycota</taxon>
        <taxon>Glomeromycotina</taxon>
        <taxon>Glomeromycetes</taxon>
        <taxon>Glomerales</taxon>
        <taxon>Glomeraceae</taxon>
        <taxon>Funneliformis</taxon>
    </lineage>
</organism>
<comment type="caution">
    <text evidence="2">The sequence shown here is derived from an EMBL/GenBank/DDBJ whole genome shotgun (WGS) entry which is preliminary data.</text>
</comment>
<protein>
    <submittedName>
        <fullName evidence="2">5464_t:CDS:1</fullName>
    </submittedName>
</protein>
<accession>A0A9N9DEI5</accession>
<gene>
    <name evidence="2" type="ORF">FMOSSE_LOCUS10547</name>
</gene>
<dbReference type="Proteomes" id="UP000789375">
    <property type="component" value="Unassembled WGS sequence"/>
</dbReference>
<feature type="compositionally biased region" description="Basic and acidic residues" evidence="1">
    <location>
        <begin position="1"/>
        <end position="16"/>
    </location>
</feature>
<reference evidence="2" key="1">
    <citation type="submission" date="2021-06" db="EMBL/GenBank/DDBJ databases">
        <authorList>
            <person name="Kallberg Y."/>
            <person name="Tangrot J."/>
            <person name="Rosling A."/>
        </authorList>
    </citation>
    <scope>NUCLEOTIDE SEQUENCE</scope>
    <source>
        <strain evidence="2">87-6 pot B 2015</strain>
    </source>
</reference>
<keyword evidence="3" id="KW-1185">Reference proteome</keyword>
<feature type="non-terminal residue" evidence="2">
    <location>
        <position position="1"/>
    </location>
</feature>
<evidence type="ECO:0000313" key="3">
    <source>
        <dbReference type="Proteomes" id="UP000789375"/>
    </source>
</evidence>
<name>A0A9N9DEI5_FUNMO</name>
<dbReference type="EMBL" id="CAJVPP010003547">
    <property type="protein sequence ID" value="CAG8632202.1"/>
    <property type="molecule type" value="Genomic_DNA"/>
</dbReference>